<evidence type="ECO:0000313" key="3">
    <source>
        <dbReference type="Proteomes" id="UP000019471"/>
    </source>
</evidence>
<reference evidence="2 3" key="1">
    <citation type="submission" date="2013-03" db="EMBL/GenBank/DDBJ databases">
        <title>The Genome Sequence of Cladophialophora psammophila CBS 110553.</title>
        <authorList>
            <consortium name="The Broad Institute Genomics Platform"/>
            <person name="Cuomo C."/>
            <person name="de Hoog S."/>
            <person name="Gorbushina A."/>
            <person name="Walker B."/>
            <person name="Young S.K."/>
            <person name="Zeng Q."/>
            <person name="Gargeya S."/>
            <person name="Fitzgerald M."/>
            <person name="Haas B."/>
            <person name="Abouelleil A."/>
            <person name="Allen A.W."/>
            <person name="Alvarado L."/>
            <person name="Arachchi H.M."/>
            <person name="Berlin A.M."/>
            <person name="Chapman S.B."/>
            <person name="Gainer-Dewar J."/>
            <person name="Goldberg J."/>
            <person name="Griggs A."/>
            <person name="Gujja S."/>
            <person name="Hansen M."/>
            <person name="Howarth C."/>
            <person name="Imamovic A."/>
            <person name="Ireland A."/>
            <person name="Larimer J."/>
            <person name="McCowan C."/>
            <person name="Murphy C."/>
            <person name="Pearson M."/>
            <person name="Poon T.W."/>
            <person name="Priest M."/>
            <person name="Roberts A."/>
            <person name="Saif S."/>
            <person name="Shea T."/>
            <person name="Sisk P."/>
            <person name="Sykes S."/>
            <person name="Wortman J."/>
            <person name="Nusbaum C."/>
            <person name="Birren B."/>
        </authorList>
    </citation>
    <scope>NUCLEOTIDE SEQUENCE [LARGE SCALE GENOMIC DNA]</scope>
    <source>
        <strain evidence="2 3">CBS 110553</strain>
    </source>
</reference>
<keyword evidence="3" id="KW-1185">Reference proteome</keyword>
<evidence type="ECO:0000313" key="2">
    <source>
        <dbReference type="EMBL" id="EXJ69607.1"/>
    </source>
</evidence>
<evidence type="ECO:0000256" key="1">
    <source>
        <dbReference type="SAM" id="MobiDB-lite"/>
    </source>
</evidence>
<dbReference type="Proteomes" id="UP000019471">
    <property type="component" value="Unassembled WGS sequence"/>
</dbReference>
<dbReference type="EMBL" id="AMGX01000011">
    <property type="protein sequence ID" value="EXJ69607.1"/>
    <property type="molecule type" value="Genomic_DNA"/>
</dbReference>
<feature type="compositionally biased region" description="Basic and acidic residues" evidence="1">
    <location>
        <begin position="151"/>
        <end position="170"/>
    </location>
</feature>
<accession>W9WN41</accession>
<feature type="compositionally biased region" description="Polar residues" evidence="1">
    <location>
        <begin position="9"/>
        <end position="21"/>
    </location>
</feature>
<name>W9WN41_9EURO</name>
<dbReference type="AlphaFoldDB" id="W9WN41"/>
<dbReference type="GeneID" id="19192349"/>
<proteinExistence type="predicted"/>
<dbReference type="HOGENOM" id="CLU_126095_0_0_1"/>
<sequence>MESRDKTVENPNSARPTSIVTTWHKAPSGGNLARLGSPSPTSDGMSTYLRAATASRICITAVPGTPHRVHGVFHCRDVPLGYPSSLPRGVATTVDQTKNNNDPNLGKRGEHVKAGKSATSSEGRGHPAKQPDPQEPPKRSSGFETQGPDGKSGEGEDTGGVHKEKKPELT</sequence>
<dbReference type="RefSeq" id="XP_007746422.1">
    <property type="nucleotide sequence ID" value="XM_007748232.1"/>
</dbReference>
<organism evidence="2 3">
    <name type="scientific">Cladophialophora psammophila CBS 110553</name>
    <dbReference type="NCBI Taxonomy" id="1182543"/>
    <lineage>
        <taxon>Eukaryota</taxon>
        <taxon>Fungi</taxon>
        <taxon>Dikarya</taxon>
        <taxon>Ascomycota</taxon>
        <taxon>Pezizomycotina</taxon>
        <taxon>Eurotiomycetes</taxon>
        <taxon>Chaetothyriomycetidae</taxon>
        <taxon>Chaetothyriales</taxon>
        <taxon>Herpotrichiellaceae</taxon>
        <taxon>Cladophialophora</taxon>
    </lineage>
</organism>
<comment type="caution">
    <text evidence="2">The sequence shown here is derived from an EMBL/GenBank/DDBJ whole genome shotgun (WGS) entry which is preliminary data.</text>
</comment>
<protein>
    <submittedName>
        <fullName evidence="2">Uncharacterized protein</fullName>
    </submittedName>
</protein>
<dbReference type="OrthoDB" id="4160091at2759"/>
<gene>
    <name evidence="2" type="ORF">A1O5_07643</name>
</gene>
<feature type="compositionally biased region" description="Polar residues" evidence="1">
    <location>
        <begin position="93"/>
        <end position="103"/>
    </location>
</feature>
<feature type="region of interest" description="Disordered" evidence="1">
    <location>
        <begin position="81"/>
        <end position="170"/>
    </location>
</feature>
<feature type="region of interest" description="Disordered" evidence="1">
    <location>
        <begin position="1"/>
        <end position="44"/>
    </location>
</feature>